<organism evidence="2 3">
    <name type="scientific">Campylobacter gracilis RM3268</name>
    <dbReference type="NCBI Taxonomy" id="553220"/>
    <lineage>
        <taxon>Bacteria</taxon>
        <taxon>Pseudomonadati</taxon>
        <taxon>Campylobacterota</taxon>
        <taxon>Epsilonproteobacteria</taxon>
        <taxon>Campylobacterales</taxon>
        <taxon>Campylobacteraceae</taxon>
        <taxon>Campylobacter</taxon>
    </lineage>
</organism>
<accession>C8PHP0</accession>
<feature type="transmembrane region" description="Helical" evidence="1">
    <location>
        <begin position="38"/>
        <end position="54"/>
    </location>
</feature>
<evidence type="ECO:0008006" key="4">
    <source>
        <dbReference type="Google" id="ProtNLM"/>
    </source>
</evidence>
<gene>
    <name evidence="2" type="ORF">CAMGR0001_0486</name>
</gene>
<comment type="caution">
    <text evidence="2">The sequence shown here is derived from an EMBL/GenBank/DDBJ whole genome shotgun (WGS) entry which is preliminary data.</text>
</comment>
<dbReference type="eggNOG" id="COG4649">
    <property type="taxonomic scope" value="Bacteria"/>
</dbReference>
<evidence type="ECO:0000256" key="1">
    <source>
        <dbReference type="SAM" id="Phobius"/>
    </source>
</evidence>
<evidence type="ECO:0000313" key="2">
    <source>
        <dbReference type="EMBL" id="EEV17654.1"/>
    </source>
</evidence>
<name>C8PHP0_9BACT</name>
<keyword evidence="3" id="KW-1185">Reference proteome</keyword>
<dbReference type="EMBL" id="ACYG01000024">
    <property type="protein sequence ID" value="EEV17654.1"/>
    <property type="molecule type" value="Genomic_DNA"/>
</dbReference>
<dbReference type="AlphaFoldDB" id="C8PHP0"/>
<dbReference type="RefSeq" id="WP_005871216.1">
    <property type="nucleotide sequence ID" value="NZ_ACYG01000024.1"/>
</dbReference>
<keyword evidence="1" id="KW-1133">Transmembrane helix</keyword>
<sequence length="183" mass="20546">MALKDDIEGVKKEIGTEEQFLESVIKSEIFVKKYKKPLIFLAAVLIVAFIGYYANEFLSDRRIASANAIYDELLNNRDDTKLAELKQKDINLYALYILQNGSADERAALENTQGIDVMLKEIINLQNGKQGGVLLTDYDSLLKGYDLLKEGKIEQAHAELDKIPLNSPVRQIALALKHYGGNK</sequence>
<keyword evidence="1" id="KW-0812">Transmembrane</keyword>
<keyword evidence="1" id="KW-0472">Membrane</keyword>
<dbReference type="Proteomes" id="UP000005709">
    <property type="component" value="Unassembled WGS sequence"/>
</dbReference>
<reference evidence="2 3" key="1">
    <citation type="submission" date="2009-07" db="EMBL/GenBank/DDBJ databases">
        <authorList>
            <person name="Madupu R."/>
            <person name="Sebastian Y."/>
            <person name="Durkin A.S."/>
            <person name="Torralba M."/>
            <person name="Methe B."/>
            <person name="Sutton G.G."/>
            <person name="Strausberg R.L."/>
            <person name="Nelson K.E."/>
        </authorList>
    </citation>
    <scope>NUCLEOTIDE SEQUENCE [LARGE SCALE GENOMIC DNA]</scope>
    <source>
        <strain evidence="2 3">RM3268</strain>
    </source>
</reference>
<evidence type="ECO:0000313" key="3">
    <source>
        <dbReference type="Proteomes" id="UP000005709"/>
    </source>
</evidence>
<proteinExistence type="predicted"/>
<protein>
    <recommendedName>
        <fullName evidence="4">Tetratricopeptide repeat-like domain-containing protein</fullName>
    </recommendedName>
</protein>
<dbReference type="STRING" id="824.CGRAC_1859"/>